<evidence type="ECO:0000313" key="10">
    <source>
        <dbReference type="EMBL" id="TDR48840.1"/>
    </source>
</evidence>
<dbReference type="InterPro" id="IPR022398">
    <property type="entry name" value="Peptidase_S8_His-AS"/>
</dbReference>
<dbReference type="PANTHER" id="PTHR43806:SF67">
    <property type="entry name" value="EGF-LIKE DOMAIN-CONTAINING PROTEIN"/>
    <property type="match status" value="1"/>
</dbReference>
<dbReference type="Proteomes" id="UP000295293">
    <property type="component" value="Unassembled WGS sequence"/>
</dbReference>
<dbReference type="RefSeq" id="WP_166653821.1">
    <property type="nucleotide sequence ID" value="NZ_SNZH01000001.1"/>
</dbReference>
<dbReference type="SUPFAM" id="SSF49464">
    <property type="entry name" value="Carboxypeptidase regulatory domain-like"/>
    <property type="match status" value="1"/>
</dbReference>
<dbReference type="Gene3D" id="2.60.40.1120">
    <property type="entry name" value="Carboxypeptidase-like, regulatory domain"/>
    <property type="match status" value="3"/>
</dbReference>
<keyword evidence="2 6" id="KW-0645">Protease</keyword>
<evidence type="ECO:0000256" key="3">
    <source>
        <dbReference type="ARBA" id="ARBA00022801"/>
    </source>
</evidence>
<keyword evidence="4 6" id="KW-0720">Serine protease</keyword>
<dbReference type="Pfam" id="PF00082">
    <property type="entry name" value="Peptidase_S8"/>
    <property type="match status" value="1"/>
</dbReference>
<feature type="signal peptide" evidence="8">
    <location>
        <begin position="1"/>
        <end position="35"/>
    </location>
</feature>
<evidence type="ECO:0000256" key="1">
    <source>
        <dbReference type="ARBA" id="ARBA00011073"/>
    </source>
</evidence>
<sequence>MAVVAPRPDSRSRFSSLLQAALTAALVVGAGISNAAPPETPGWGPAGAPHRSPAIPHSPARLVAISDTNLLQRLSDGQRQDFLIELSERADLSAAYAMNWRDRGRYVYTTLRDTAERSQAKLRQALSASGASIHPLWIKNAIVVRNGDLASLQRASGFAEVKRLGPLPRVQPIRPEAREASGAAAAGGISENLRHIGADRVWQKGTTGNGVTVGIIDTGVWPEHEALRAQYRGTTASGVRHDYNWYDPSPIHLPEPYLTGQHGSHVAGIVLGDNRNADPARRERIGVAPGAKWITCLGLGEDTPADVLAGCFQFMLAPTRTDGSQPDPDLRADIVNNSWMTVGTCNGVGESYYQDMVEAWVAAGVLPVFAVGNTQNCELPQPPGLSTATAPGSLAAAFTVGSTGRSNGQYAAHSLWGPTTAVSPGLPHYPDTRGFAQLKPQVVAPGVLIRSSVPLNGTVDTYEKLTGTSMSAPHVAGVFALMIEAGECLRGDYATLGTLLMQTARPLPYDSGGEPAPGLGNVPNYATGWGEIDAPAAVDAAAARCGPHGAIGGHVRDAQGRPIGDATIDILVDATQRLYQLRSEPDGSYIRGVPGLVEGGYSVRVSAYGFLSGSEAGVLVHNGATTTHNVVLAAAPMHKVSGRVRDADTGWPLHARLVIGGYPGGAAWSDPQSGTYSVRLPAGTPFRFDVDSDIPGYHPATREFADVGNLGSGDIALSADRVSCTAPGYAYARQLHAEGFESNGSAPPSGWNRSSAGIGWRFGDSGELSPSGRAFPAHGRFAASTDVDPADEFGDNDGSVDYLLSPVLNLAGETTPVLRYASYFDPVSGTGSIQGSRDGGTSWMALSALVGPAFGTGAVWQDLAVDLQPLAGAANARIRWHSNDNSTPKWQAVGPQWGIDDVRVVGGCTAPAQGGLLVGHVRDANTGAALDGAEVRIGNGPPVHSFTSKDPSTGAGFYAIYASAGQAAVKASRGSQPAGYADSEQSVGIASGATQAAELALPAARLRLYPPGGPTAQVVLGSTASAPFVVRNTGGVAAQYFFRTALLEEHFEGSFPPAGWSVVTRGNACSWARRDPVWFNYAGGNGTAVELDTDACIAAGDIADAELIAPAVDLSGSDRASVSFVLALFMGLSQPRLDVDVSTDGGTSWTTVWTRSEDIDGFGPGRLIEIDISTYAGRSDVRVRLHAVTPSTGNFIIVDQFHVLSGVSTSSQLDLSPERGTLAAGESRELQATFDARQIAQPGVYSVVMQLDEDTPYAWPFDGSLTARMNVTAPASYGWFSGTVRSLGSCDLQPTPLPGADVSIQDRLGRQFHIRSDADGNYRYWLPPGDGPFSISVREADHRDSEVRSLALSAATATVADFGLRALLPCLRTDPAALQASVAPAQTATQTVQLLNGGALGSNWSAHSGGDPTVPVILPLSQTQSPTPIDGPLFACTHPSGFTTENHFLRRFDLNQRSDPAEVVSVAGMSFAVELASSQRGTQTVLARVYELQGDMLFANMRLLREQNVQIADSTLGRVAVRFDQPLHVARDRVLVASVYSADGGQLGNAFYLGYNVAGESANGYIAADACGAEDPRLLASFGGVSARLNALIELDLIGLDACAPSATPVPWLALSPASGTLAADGATPLQATLTAGSLGNGSHRGAICLTSAAGKPVAVPVTLNVGAADRLFTNGFD</sequence>
<dbReference type="GO" id="GO:0004252">
    <property type="term" value="F:serine-type endopeptidase activity"/>
    <property type="evidence" value="ECO:0007669"/>
    <property type="project" value="UniProtKB-UniRule"/>
</dbReference>
<dbReference type="EMBL" id="SNZH01000001">
    <property type="protein sequence ID" value="TDR48840.1"/>
    <property type="molecule type" value="Genomic_DNA"/>
</dbReference>
<protein>
    <submittedName>
        <fullName evidence="10">Subtilisin family serine protease</fullName>
    </submittedName>
</protein>
<organism evidence="10 11">
    <name type="scientific">Tahibacter aquaticus</name>
    <dbReference type="NCBI Taxonomy" id="520092"/>
    <lineage>
        <taxon>Bacteria</taxon>
        <taxon>Pseudomonadati</taxon>
        <taxon>Pseudomonadota</taxon>
        <taxon>Gammaproteobacteria</taxon>
        <taxon>Lysobacterales</taxon>
        <taxon>Rhodanobacteraceae</taxon>
        <taxon>Tahibacter</taxon>
    </lineage>
</organism>
<keyword evidence="11" id="KW-1185">Reference proteome</keyword>
<evidence type="ECO:0000259" key="9">
    <source>
        <dbReference type="Pfam" id="PF00082"/>
    </source>
</evidence>
<dbReference type="Gene3D" id="3.40.50.200">
    <property type="entry name" value="Peptidase S8/S53 domain"/>
    <property type="match status" value="1"/>
</dbReference>
<keyword evidence="8" id="KW-0732">Signal</keyword>
<comment type="similarity">
    <text evidence="1 6 7">Belongs to the peptidase S8 family.</text>
</comment>
<dbReference type="InterPro" id="IPR050131">
    <property type="entry name" value="Peptidase_S8_subtilisin-like"/>
</dbReference>
<dbReference type="PROSITE" id="PS00137">
    <property type="entry name" value="SUBTILASE_HIS"/>
    <property type="match status" value="1"/>
</dbReference>
<evidence type="ECO:0000256" key="4">
    <source>
        <dbReference type="ARBA" id="ARBA00022825"/>
    </source>
</evidence>
<dbReference type="Gene3D" id="2.60.120.200">
    <property type="match status" value="1"/>
</dbReference>
<dbReference type="InterPro" id="IPR008969">
    <property type="entry name" value="CarboxyPept-like_regulatory"/>
</dbReference>
<dbReference type="SUPFAM" id="SSF49452">
    <property type="entry name" value="Starch-binding domain-like"/>
    <property type="match status" value="1"/>
</dbReference>
<dbReference type="SUPFAM" id="SSF52743">
    <property type="entry name" value="Subtilisin-like"/>
    <property type="match status" value="1"/>
</dbReference>
<feature type="active site" description="Charge relay system" evidence="5 6">
    <location>
        <position position="262"/>
    </location>
</feature>
<evidence type="ECO:0000256" key="6">
    <source>
        <dbReference type="PROSITE-ProRule" id="PRU01240"/>
    </source>
</evidence>
<reference evidence="10 11" key="1">
    <citation type="submission" date="2019-03" db="EMBL/GenBank/DDBJ databases">
        <title>Genomic Encyclopedia of Type Strains, Phase IV (KMG-IV): sequencing the most valuable type-strain genomes for metagenomic binning, comparative biology and taxonomic classification.</title>
        <authorList>
            <person name="Goeker M."/>
        </authorList>
    </citation>
    <scope>NUCLEOTIDE SEQUENCE [LARGE SCALE GENOMIC DNA]</scope>
    <source>
        <strain evidence="10 11">DSM 21667</strain>
    </source>
</reference>
<dbReference type="InterPro" id="IPR015500">
    <property type="entry name" value="Peptidase_S8_subtilisin-rel"/>
</dbReference>
<dbReference type="PROSITE" id="PS00138">
    <property type="entry name" value="SUBTILASE_SER"/>
    <property type="match status" value="1"/>
</dbReference>
<dbReference type="InterPro" id="IPR000209">
    <property type="entry name" value="Peptidase_S8/S53_dom"/>
</dbReference>
<evidence type="ECO:0000256" key="5">
    <source>
        <dbReference type="PIRSR" id="PIRSR615500-1"/>
    </source>
</evidence>
<comment type="caution">
    <text evidence="10">The sequence shown here is derived from an EMBL/GenBank/DDBJ whole genome shotgun (WGS) entry which is preliminary data.</text>
</comment>
<evidence type="ECO:0000313" key="11">
    <source>
        <dbReference type="Proteomes" id="UP000295293"/>
    </source>
</evidence>
<feature type="chain" id="PRO_5020706532" evidence="8">
    <location>
        <begin position="36"/>
        <end position="1678"/>
    </location>
</feature>
<keyword evidence="3 6" id="KW-0378">Hydrolase</keyword>
<dbReference type="SUPFAM" id="SSF49899">
    <property type="entry name" value="Concanavalin A-like lectins/glucanases"/>
    <property type="match status" value="1"/>
</dbReference>
<evidence type="ECO:0000256" key="2">
    <source>
        <dbReference type="ARBA" id="ARBA00022670"/>
    </source>
</evidence>
<feature type="active site" description="Charge relay system" evidence="5 6">
    <location>
        <position position="469"/>
    </location>
</feature>
<dbReference type="PROSITE" id="PS00136">
    <property type="entry name" value="SUBTILASE_ASP"/>
    <property type="match status" value="1"/>
</dbReference>
<dbReference type="PANTHER" id="PTHR43806">
    <property type="entry name" value="PEPTIDASE S8"/>
    <property type="match status" value="1"/>
</dbReference>
<feature type="domain" description="Peptidase S8/S53" evidence="9">
    <location>
        <begin position="208"/>
        <end position="530"/>
    </location>
</feature>
<accession>A0A4R6ZA70</accession>
<feature type="active site" description="Charge relay system" evidence="5 6">
    <location>
        <position position="217"/>
    </location>
</feature>
<dbReference type="GO" id="GO:0030246">
    <property type="term" value="F:carbohydrate binding"/>
    <property type="evidence" value="ECO:0007669"/>
    <property type="project" value="InterPro"/>
</dbReference>
<dbReference type="InterPro" id="IPR013784">
    <property type="entry name" value="Carb-bd-like_fold"/>
</dbReference>
<evidence type="ECO:0000256" key="8">
    <source>
        <dbReference type="SAM" id="SignalP"/>
    </source>
</evidence>
<dbReference type="PRINTS" id="PR00723">
    <property type="entry name" value="SUBTILISIN"/>
</dbReference>
<dbReference type="GO" id="GO:0006508">
    <property type="term" value="P:proteolysis"/>
    <property type="evidence" value="ECO:0007669"/>
    <property type="project" value="UniProtKB-KW"/>
</dbReference>
<dbReference type="Gene3D" id="2.60.120.260">
    <property type="entry name" value="Galactose-binding domain-like"/>
    <property type="match status" value="1"/>
</dbReference>
<evidence type="ECO:0000256" key="7">
    <source>
        <dbReference type="RuleBase" id="RU003355"/>
    </source>
</evidence>
<dbReference type="InterPro" id="IPR036852">
    <property type="entry name" value="Peptidase_S8/S53_dom_sf"/>
</dbReference>
<dbReference type="InterPro" id="IPR023827">
    <property type="entry name" value="Peptidase_S8_Asp-AS"/>
</dbReference>
<dbReference type="Pfam" id="PF13620">
    <property type="entry name" value="CarboxypepD_reg"/>
    <property type="match status" value="1"/>
</dbReference>
<dbReference type="InterPro" id="IPR023828">
    <property type="entry name" value="Peptidase_S8_Ser-AS"/>
</dbReference>
<proteinExistence type="inferred from homology"/>
<name>A0A4R6ZA70_9GAMM</name>
<dbReference type="PROSITE" id="PS51892">
    <property type="entry name" value="SUBTILASE"/>
    <property type="match status" value="1"/>
</dbReference>
<gene>
    <name evidence="10" type="ORF">DFR29_101464</name>
</gene>
<dbReference type="InterPro" id="IPR013320">
    <property type="entry name" value="ConA-like_dom_sf"/>
</dbReference>